<dbReference type="PRINTS" id="PR00463">
    <property type="entry name" value="EP450I"/>
</dbReference>
<dbReference type="PROSITE" id="PS00086">
    <property type="entry name" value="CYTOCHROME_P450"/>
    <property type="match status" value="1"/>
</dbReference>
<keyword evidence="7 9" id="KW-0503">Monooxygenase</keyword>
<dbReference type="InterPro" id="IPR036396">
    <property type="entry name" value="Cyt_P450_sf"/>
</dbReference>
<keyword evidence="4 8" id="KW-0479">Metal-binding</keyword>
<dbReference type="EMBL" id="KN837232">
    <property type="protein sequence ID" value="KIJ32051.1"/>
    <property type="molecule type" value="Genomic_DNA"/>
</dbReference>
<dbReference type="InterPro" id="IPR002401">
    <property type="entry name" value="Cyt_P450_E_grp-I"/>
</dbReference>
<evidence type="ECO:0000256" key="3">
    <source>
        <dbReference type="ARBA" id="ARBA00022617"/>
    </source>
</evidence>
<name>A0A0C9V3M7_SPHS4</name>
<dbReference type="InterPro" id="IPR001128">
    <property type="entry name" value="Cyt_P450"/>
</dbReference>
<comment type="cofactor">
    <cofactor evidence="1 8">
        <name>heme</name>
        <dbReference type="ChEBI" id="CHEBI:30413"/>
    </cofactor>
</comment>
<dbReference type="InterPro" id="IPR017972">
    <property type="entry name" value="Cyt_P450_CS"/>
</dbReference>
<dbReference type="Proteomes" id="UP000054279">
    <property type="component" value="Unassembled WGS sequence"/>
</dbReference>
<dbReference type="GO" id="GO:0020037">
    <property type="term" value="F:heme binding"/>
    <property type="evidence" value="ECO:0007669"/>
    <property type="project" value="InterPro"/>
</dbReference>
<gene>
    <name evidence="10" type="ORF">M422DRAFT_783590</name>
</gene>
<sequence>MVSLPPGPVYLARAAFKVSVPTVSILLLQHYIPDLLPDYAWKWSCLLNLPGIGVIRRIAKYVREEREIRQLGARRMPLAPSTIPFGLDILYQISTTFINGYLSEGPQRFIDAVGPVFMMRILGRDTIFTVEPEHTKAILATDFNNFEKGAPFRSYMDSVLGVGVFNSDGDMWKFHRSITRPYFSKDRISHFETFDRHAEALFKKMKRRLAEGEAVDFQDLVGRFTLDSATEFLFGSCVNSLDADLPYAWNSPRNAKAPRTTHSSDKFAEAFSKAQFQIALRSRTADVYQLLEFWKDKTEDPMKDIMEFINPIVQEGLAKKKSMQLTTTEEKEYLTLLDDLFQKTDDVKILKDEVLNILIAGRDTTMCTLTFAVYCLSQNPEVLATLREEILTKIGPTRRPHFDDIKDLKYLRAVINETLRLYPPVPFNVRRSKVATALPARDGGKPYYVPSDVDVPYSPFIMHRRKDLWGPDAWEFDPNRFLDERLHKYLTPNPFIFMPFNAGPRICLGQQFAYNESSFLLIRLLQTFDNITLDLNAQPPASRAPESWKLAEGTQSQEKIIAKCHLTLYSHMGLWVKMHEAQHTDTV</sequence>
<evidence type="ECO:0000313" key="10">
    <source>
        <dbReference type="EMBL" id="KIJ32051.1"/>
    </source>
</evidence>
<evidence type="ECO:0000256" key="7">
    <source>
        <dbReference type="ARBA" id="ARBA00023033"/>
    </source>
</evidence>
<dbReference type="InterPro" id="IPR047146">
    <property type="entry name" value="Cyt_P450_E_CYP52_fungi"/>
</dbReference>
<dbReference type="GO" id="GO:0004497">
    <property type="term" value="F:monooxygenase activity"/>
    <property type="evidence" value="ECO:0007669"/>
    <property type="project" value="UniProtKB-KW"/>
</dbReference>
<keyword evidence="11" id="KW-1185">Reference proteome</keyword>
<dbReference type="PANTHER" id="PTHR24287:SF1">
    <property type="entry name" value="P450, PUTATIVE (EUROFUNG)-RELATED"/>
    <property type="match status" value="1"/>
</dbReference>
<dbReference type="Gene3D" id="1.10.630.10">
    <property type="entry name" value="Cytochrome P450"/>
    <property type="match status" value="1"/>
</dbReference>
<dbReference type="Pfam" id="PF00067">
    <property type="entry name" value="p450"/>
    <property type="match status" value="1"/>
</dbReference>
<keyword evidence="3 8" id="KW-0349">Heme</keyword>
<evidence type="ECO:0000256" key="1">
    <source>
        <dbReference type="ARBA" id="ARBA00001971"/>
    </source>
</evidence>
<dbReference type="AlphaFoldDB" id="A0A0C9V3M7"/>
<dbReference type="OrthoDB" id="1470350at2759"/>
<evidence type="ECO:0000256" key="5">
    <source>
        <dbReference type="ARBA" id="ARBA00023002"/>
    </source>
</evidence>
<dbReference type="SUPFAM" id="SSF48264">
    <property type="entry name" value="Cytochrome P450"/>
    <property type="match status" value="1"/>
</dbReference>
<proteinExistence type="inferred from homology"/>
<keyword evidence="6 8" id="KW-0408">Iron</keyword>
<evidence type="ECO:0000256" key="6">
    <source>
        <dbReference type="ARBA" id="ARBA00023004"/>
    </source>
</evidence>
<evidence type="ECO:0000256" key="2">
    <source>
        <dbReference type="ARBA" id="ARBA00010617"/>
    </source>
</evidence>
<accession>A0A0C9V3M7</accession>
<dbReference type="PRINTS" id="PR00385">
    <property type="entry name" value="P450"/>
</dbReference>
<evidence type="ECO:0000256" key="9">
    <source>
        <dbReference type="RuleBase" id="RU000461"/>
    </source>
</evidence>
<feature type="binding site" description="axial binding residue" evidence="8">
    <location>
        <position position="507"/>
    </location>
    <ligand>
        <name>heme</name>
        <dbReference type="ChEBI" id="CHEBI:30413"/>
    </ligand>
    <ligandPart>
        <name>Fe</name>
        <dbReference type="ChEBI" id="CHEBI:18248"/>
    </ligandPart>
</feature>
<protein>
    <submittedName>
        <fullName evidence="10">Unplaced genomic scaffold SPHSTscaffold_157, whole genome shotgun sequence</fullName>
    </submittedName>
</protein>
<dbReference type="HOGENOM" id="CLU_001570_27_0_1"/>
<evidence type="ECO:0000313" key="11">
    <source>
        <dbReference type="Proteomes" id="UP000054279"/>
    </source>
</evidence>
<dbReference type="GO" id="GO:0005506">
    <property type="term" value="F:iron ion binding"/>
    <property type="evidence" value="ECO:0007669"/>
    <property type="project" value="InterPro"/>
</dbReference>
<reference evidence="10 11" key="1">
    <citation type="submission" date="2014-06" db="EMBL/GenBank/DDBJ databases">
        <title>Evolutionary Origins and Diversification of the Mycorrhizal Mutualists.</title>
        <authorList>
            <consortium name="DOE Joint Genome Institute"/>
            <consortium name="Mycorrhizal Genomics Consortium"/>
            <person name="Kohler A."/>
            <person name="Kuo A."/>
            <person name="Nagy L.G."/>
            <person name="Floudas D."/>
            <person name="Copeland A."/>
            <person name="Barry K.W."/>
            <person name="Cichocki N."/>
            <person name="Veneault-Fourrey C."/>
            <person name="LaButti K."/>
            <person name="Lindquist E.A."/>
            <person name="Lipzen A."/>
            <person name="Lundell T."/>
            <person name="Morin E."/>
            <person name="Murat C."/>
            <person name="Riley R."/>
            <person name="Ohm R."/>
            <person name="Sun H."/>
            <person name="Tunlid A."/>
            <person name="Henrissat B."/>
            <person name="Grigoriev I.V."/>
            <person name="Hibbett D.S."/>
            <person name="Martin F."/>
        </authorList>
    </citation>
    <scope>NUCLEOTIDE SEQUENCE [LARGE SCALE GENOMIC DNA]</scope>
    <source>
        <strain evidence="10 11">SS14</strain>
    </source>
</reference>
<dbReference type="PANTHER" id="PTHR24287">
    <property type="entry name" value="P450, PUTATIVE (EUROFUNG)-RELATED"/>
    <property type="match status" value="1"/>
</dbReference>
<keyword evidence="5 9" id="KW-0560">Oxidoreductase</keyword>
<evidence type="ECO:0000256" key="4">
    <source>
        <dbReference type="ARBA" id="ARBA00022723"/>
    </source>
</evidence>
<organism evidence="10 11">
    <name type="scientific">Sphaerobolus stellatus (strain SS14)</name>
    <dbReference type="NCBI Taxonomy" id="990650"/>
    <lineage>
        <taxon>Eukaryota</taxon>
        <taxon>Fungi</taxon>
        <taxon>Dikarya</taxon>
        <taxon>Basidiomycota</taxon>
        <taxon>Agaricomycotina</taxon>
        <taxon>Agaricomycetes</taxon>
        <taxon>Phallomycetidae</taxon>
        <taxon>Geastrales</taxon>
        <taxon>Sphaerobolaceae</taxon>
        <taxon>Sphaerobolus</taxon>
    </lineage>
</organism>
<evidence type="ECO:0000256" key="8">
    <source>
        <dbReference type="PIRSR" id="PIRSR602401-1"/>
    </source>
</evidence>
<dbReference type="CDD" id="cd11063">
    <property type="entry name" value="CYP52"/>
    <property type="match status" value="1"/>
</dbReference>
<dbReference type="GO" id="GO:0016705">
    <property type="term" value="F:oxidoreductase activity, acting on paired donors, with incorporation or reduction of molecular oxygen"/>
    <property type="evidence" value="ECO:0007669"/>
    <property type="project" value="InterPro"/>
</dbReference>
<comment type="similarity">
    <text evidence="2 9">Belongs to the cytochrome P450 family.</text>
</comment>